<evidence type="ECO:0008006" key="4">
    <source>
        <dbReference type="Google" id="ProtNLM"/>
    </source>
</evidence>
<gene>
    <name evidence="2" type="ORF">SIL87_17495</name>
</gene>
<evidence type="ECO:0000313" key="2">
    <source>
        <dbReference type="EMBL" id="MDX5932554.1"/>
    </source>
</evidence>
<keyword evidence="1" id="KW-0812">Transmembrane</keyword>
<dbReference type="Proteomes" id="UP001279553">
    <property type="component" value="Unassembled WGS sequence"/>
</dbReference>
<dbReference type="RefSeq" id="WP_319615409.1">
    <property type="nucleotide sequence ID" value="NZ_JAWXYB010000018.1"/>
</dbReference>
<proteinExistence type="predicted"/>
<feature type="transmembrane region" description="Helical" evidence="1">
    <location>
        <begin position="173"/>
        <end position="194"/>
    </location>
</feature>
<keyword evidence="1" id="KW-0472">Membrane</keyword>
<sequence length="209" mass="22901">MFQPMPQRNQDPEADGRSVAGQAGHWRYHPERWLAVLRRSRSHRALKQTGYLRIVYSGSLAYSNTLGMVGVKDRAWIRSAAAMVVAVAGVLLIALGIFTHLLEVLTIEGLFIMAWGASVISYYWLTGRPGAQTPEIDPARLRGFEPIGMITLVISLVVSIPLELHVLGSDLSVLAPFINIMLALGLPAILYRWVPACRISNVQTIGAAS</sequence>
<feature type="transmembrane region" description="Helical" evidence="1">
    <location>
        <begin position="146"/>
        <end position="167"/>
    </location>
</feature>
<dbReference type="AlphaFoldDB" id="A0AAW9DVM9"/>
<evidence type="ECO:0000313" key="3">
    <source>
        <dbReference type="Proteomes" id="UP001279553"/>
    </source>
</evidence>
<feature type="transmembrane region" description="Helical" evidence="1">
    <location>
        <begin position="75"/>
        <end position="98"/>
    </location>
</feature>
<name>A0AAW9DVM9_ACIAO</name>
<keyword evidence="3" id="KW-1185">Reference proteome</keyword>
<dbReference type="Gene3D" id="1.10.4160.10">
    <property type="entry name" value="Hydantoin permease"/>
    <property type="match status" value="1"/>
</dbReference>
<keyword evidence="1" id="KW-1133">Transmembrane helix</keyword>
<protein>
    <recommendedName>
        <fullName evidence="4">Amino acid permease-associated region</fullName>
    </recommendedName>
</protein>
<feature type="transmembrane region" description="Helical" evidence="1">
    <location>
        <begin position="104"/>
        <end position="125"/>
    </location>
</feature>
<dbReference type="EMBL" id="JAWXYB010000018">
    <property type="protein sequence ID" value="MDX5932554.1"/>
    <property type="molecule type" value="Genomic_DNA"/>
</dbReference>
<accession>A0AAW9DVM9</accession>
<organism evidence="2 3">
    <name type="scientific">Acidiphilium acidophilum</name>
    <name type="common">Thiobacillus acidophilus</name>
    <dbReference type="NCBI Taxonomy" id="76588"/>
    <lineage>
        <taxon>Bacteria</taxon>
        <taxon>Pseudomonadati</taxon>
        <taxon>Pseudomonadota</taxon>
        <taxon>Alphaproteobacteria</taxon>
        <taxon>Acetobacterales</taxon>
        <taxon>Acidocellaceae</taxon>
        <taxon>Acidiphilium</taxon>
    </lineage>
</organism>
<reference evidence="2 3" key="1">
    <citation type="submission" date="2023-11" db="EMBL/GenBank/DDBJ databases">
        <title>MicrobeMod: A computational toolkit for identifying prokaryotic methylation and restriction-modification with nanopore sequencing.</title>
        <authorList>
            <person name="Crits-Christoph A."/>
            <person name="Kang S.C."/>
            <person name="Lee H."/>
            <person name="Ostrov N."/>
        </authorList>
    </citation>
    <scope>NUCLEOTIDE SEQUENCE [LARGE SCALE GENOMIC DNA]</scope>
    <source>
        <strain evidence="2 3">DSMZ 700</strain>
    </source>
</reference>
<comment type="caution">
    <text evidence="2">The sequence shown here is derived from an EMBL/GenBank/DDBJ whole genome shotgun (WGS) entry which is preliminary data.</text>
</comment>
<evidence type="ECO:0000256" key="1">
    <source>
        <dbReference type="SAM" id="Phobius"/>
    </source>
</evidence>